<accession>A0A1Y6CNA7</accession>
<dbReference type="EMBL" id="FWZX01000038">
    <property type="protein sequence ID" value="SMF78085.1"/>
    <property type="molecule type" value="Genomic_DNA"/>
</dbReference>
<evidence type="ECO:0000313" key="3">
    <source>
        <dbReference type="Proteomes" id="UP000192917"/>
    </source>
</evidence>
<keyword evidence="3" id="KW-1185">Reference proteome</keyword>
<dbReference type="STRING" id="560819.SAMN05428998_1384"/>
<dbReference type="InterPro" id="IPR029021">
    <property type="entry name" value="Prot-tyrosine_phosphatase-like"/>
</dbReference>
<dbReference type="Proteomes" id="UP000192917">
    <property type="component" value="Unassembled WGS sequence"/>
</dbReference>
<dbReference type="CDD" id="cd14503">
    <property type="entry name" value="PTP-bact"/>
    <property type="match status" value="1"/>
</dbReference>
<dbReference type="SUPFAM" id="SSF52799">
    <property type="entry name" value="(Phosphotyrosine protein) phosphatases II"/>
    <property type="match status" value="1"/>
</dbReference>
<dbReference type="InterPro" id="IPR055214">
    <property type="entry name" value="PTP-NADK"/>
</dbReference>
<evidence type="ECO:0000313" key="2">
    <source>
        <dbReference type="EMBL" id="SMF78085.1"/>
    </source>
</evidence>
<feature type="domain" description="DSP-PTPase phosphatase fused to NAD+ Kinase" evidence="1">
    <location>
        <begin position="144"/>
        <end position="254"/>
    </location>
</feature>
<gene>
    <name evidence="2" type="ORF">SAMN05428998_1384</name>
</gene>
<dbReference type="Gene3D" id="3.90.190.10">
    <property type="entry name" value="Protein tyrosine phosphatase superfamily"/>
    <property type="match status" value="1"/>
</dbReference>
<name>A0A1Y6CNA7_9PROT</name>
<organism evidence="2 3">
    <name type="scientific">Tistlia consotensis USBA 355</name>
    <dbReference type="NCBI Taxonomy" id="560819"/>
    <lineage>
        <taxon>Bacteria</taxon>
        <taxon>Pseudomonadati</taxon>
        <taxon>Pseudomonadota</taxon>
        <taxon>Alphaproteobacteria</taxon>
        <taxon>Rhodospirillales</taxon>
        <taxon>Rhodovibrionaceae</taxon>
        <taxon>Tistlia</taxon>
    </lineage>
</organism>
<sequence>MSPSIPTRKRLTSTALPLVLAFGVAGGLQVLELPLATPLPAAQAQSNPCAPARAVNPCAPANPCAAVKPMAPAAANPCAPAAVNPSAVNPCAAANPCAPAKAAMMSAAAANPFDLAAGLPQAPFGDKMPAIVDNYGRAAPYVGTGGLVKLEALPQLKALGFKTVVNLRTAEEDPGAEAQAAAAAGLDYVSIPVSAKAPTAEQVAAFTTLVEDPAHYPILVHCHSANRVGALWTLYRAGRGVPPEVAIQEGRTVGMTAGREAAVRQVLKLPPQGS</sequence>
<dbReference type="RefSeq" id="WP_085126108.1">
    <property type="nucleotide sequence ID" value="NZ_FWZX01000038.1"/>
</dbReference>
<dbReference type="AlphaFoldDB" id="A0A1Y6CNA7"/>
<dbReference type="Pfam" id="PF22741">
    <property type="entry name" value="PTP-NADK"/>
    <property type="match status" value="1"/>
</dbReference>
<protein>
    <submittedName>
        <fullName evidence="2">TIGR01244 family protein</fullName>
    </submittedName>
</protein>
<proteinExistence type="predicted"/>
<reference evidence="2 3" key="1">
    <citation type="submission" date="2017-04" db="EMBL/GenBank/DDBJ databases">
        <authorList>
            <person name="Afonso C.L."/>
            <person name="Miller P.J."/>
            <person name="Scott M.A."/>
            <person name="Spackman E."/>
            <person name="Goraichik I."/>
            <person name="Dimitrov K.M."/>
            <person name="Suarez D.L."/>
            <person name="Swayne D.E."/>
        </authorList>
    </citation>
    <scope>NUCLEOTIDE SEQUENCE [LARGE SCALE GENOMIC DNA]</scope>
    <source>
        <strain evidence="2 3">USBA 355</strain>
    </source>
</reference>
<evidence type="ECO:0000259" key="1">
    <source>
        <dbReference type="Pfam" id="PF22741"/>
    </source>
</evidence>